<sequence>EYNGKSTVTRVSHKMFSIIRTTISASNLYQIDLF</sequence>
<dbReference type="EMBL" id="BART01029206">
    <property type="protein sequence ID" value="GAG98412.1"/>
    <property type="molecule type" value="Genomic_DNA"/>
</dbReference>
<gene>
    <name evidence="1" type="ORF">S01H4_51313</name>
</gene>
<feature type="non-terminal residue" evidence="1">
    <location>
        <position position="1"/>
    </location>
</feature>
<dbReference type="AlphaFoldDB" id="X1CZV7"/>
<accession>X1CZV7</accession>
<reference evidence="1" key="1">
    <citation type="journal article" date="2014" name="Front. Microbiol.">
        <title>High frequency of phylogenetically diverse reductive dehalogenase-homologous genes in deep subseafloor sedimentary metagenomes.</title>
        <authorList>
            <person name="Kawai M."/>
            <person name="Futagami T."/>
            <person name="Toyoda A."/>
            <person name="Takaki Y."/>
            <person name="Nishi S."/>
            <person name="Hori S."/>
            <person name="Arai W."/>
            <person name="Tsubouchi T."/>
            <person name="Morono Y."/>
            <person name="Uchiyama I."/>
            <person name="Ito T."/>
            <person name="Fujiyama A."/>
            <person name="Inagaki F."/>
            <person name="Takami H."/>
        </authorList>
    </citation>
    <scope>NUCLEOTIDE SEQUENCE</scope>
    <source>
        <strain evidence="1">Expedition CK06-06</strain>
    </source>
</reference>
<evidence type="ECO:0000313" key="1">
    <source>
        <dbReference type="EMBL" id="GAG98412.1"/>
    </source>
</evidence>
<organism evidence="1">
    <name type="scientific">marine sediment metagenome</name>
    <dbReference type="NCBI Taxonomy" id="412755"/>
    <lineage>
        <taxon>unclassified sequences</taxon>
        <taxon>metagenomes</taxon>
        <taxon>ecological metagenomes</taxon>
    </lineage>
</organism>
<comment type="caution">
    <text evidence="1">The sequence shown here is derived from an EMBL/GenBank/DDBJ whole genome shotgun (WGS) entry which is preliminary data.</text>
</comment>
<name>X1CZV7_9ZZZZ</name>
<proteinExistence type="predicted"/>
<protein>
    <submittedName>
        <fullName evidence="1">Uncharacterized protein</fullName>
    </submittedName>
</protein>